<evidence type="ECO:0000256" key="5">
    <source>
        <dbReference type="ARBA" id="ARBA00022989"/>
    </source>
</evidence>
<dbReference type="Pfam" id="PF19300">
    <property type="entry name" value="BPD_transp_1_N"/>
    <property type="match status" value="1"/>
</dbReference>
<feature type="compositionally biased region" description="Gly residues" evidence="8">
    <location>
        <begin position="328"/>
        <end position="347"/>
    </location>
</feature>
<dbReference type="EMBL" id="JAFBCG010000001">
    <property type="protein sequence ID" value="MBM7800941.1"/>
    <property type="molecule type" value="Genomic_DNA"/>
</dbReference>
<dbReference type="Pfam" id="PF00528">
    <property type="entry name" value="BPD_transp_1"/>
    <property type="match status" value="1"/>
</dbReference>
<keyword evidence="4 7" id="KW-0812">Transmembrane</keyword>
<evidence type="ECO:0000256" key="2">
    <source>
        <dbReference type="ARBA" id="ARBA00022448"/>
    </source>
</evidence>
<name>A0ABS2RRZ8_9MICO</name>
<accession>A0ABS2RRZ8</accession>
<feature type="transmembrane region" description="Helical" evidence="7">
    <location>
        <begin position="157"/>
        <end position="180"/>
    </location>
</feature>
<feature type="transmembrane region" description="Helical" evidence="7">
    <location>
        <begin position="186"/>
        <end position="205"/>
    </location>
</feature>
<evidence type="ECO:0000256" key="8">
    <source>
        <dbReference type="SAM" id="MobiDB-lite"/>
    </source>
</evidence>
<evidence type="ECO:0000256" key="7">
    <source>
        <dbReference type="RuleBase" id="RU363032"/>
    </source>
</evidence>
<comment type="caution">
    <text evidence="10">The sequence shown here is derived from an EMBL/GenBank/DDBJ whole genome shotgun (WGS) entry which is preliminary data.</text>
</comment>
<feature type="transmembrane region" description="Helical" evidence="7">
    <location>
        <begin position="116"/>
        <end position="136"/>
    </location>
</feature>
<dbReference type="Gene3D" id="1.10.3720.10">
    <property type="entry name" value="MetI-like"/>
    <property type="match status" value="1"/>
</dbReference>
<dbReference type="InterPro" id="IPR045621">
    <property type="entry name" value="BPD_transp_1_N"/>
</dbReference>
<evidence type="ECO:0000256" key="1">
    <source>
        <dbReference type="ARBA" id="ARBA00004651"/>
    </source>
</evidence>
<dbReference type="Proteomes" id="UP000746584">
    <property type="component" value="Unassembled WGS sequence"/>
</dbReference>
<evidence type="ECO:0000259" key="9">
    <source>
        <dbReference type="PROSITE" id="PS50928"/>
    </source>
</evidence>
<dbReference type="PANTHER" id="PTHR43163">
    <property type="entry name" value="DIPEPTIDE TRANSPORT SYSTEM PERMEASE PROTEIN DPPB-RELATED"/>
    <property type="match status" value="1"/>
</dbReference>
<dbReference type="PROSITE" id="PS50928">
    <property type="entry name" value="ABC_TM1"/>
    <property type="match status" value="1"/>
</dbReference>
<evidence type="ECO:0000256" key="3">
    <source>
        <dbReference type="ARBA" id="ARBA00022475"/>
    </source>
</evidence>
<dbReference type="RefSeq" id="WP_239533471.1">
    <property type="nucleotide sequence ID" value="NZ_JABMCD010000058.1"/>
</dbReference>
<keyword evidence="2 7" id="KW-0813">Transport</keyword>
<feature type="transmembrane region" description="Helical" evidence="7">
    <location>
        <begin position="247"/>
        <end position="269"/>
    </location>
</feature>
<evidence type="ECO:0000256" key="6">
    <source>
        <dbReference type="ARBA" id="ARBA00023136"/>
    </source>
</evidence>
<dbReference type="CDD" id="cd06261">
    <property type="entry name" value="TM_PBP2"/>
    <property type="match status" value="1"/>
</dbReference>
<feature type="transmembrane region" description="Helical" evidence="7">
    <location>
        <begin position="20"/>
        <end position="44"/>
    </location>
</feature>
<dbReference type="PANTHER" id="PTHR43163:SF6">
    <property type="entry name" value="DIPEPTIDE TRANSPORT SYSTEM PERMEASE PROTEIN DPPB-RELATED"/>
    <property type="match status" value="1"/>
</dbReference>
<organism evidence="10 11">
    <name type="scientific">Curtobacterium luteum</name>
    <dbReference type="NCBI Taxonomy" id="33881"/>
    <lineage>
        <taxon>Bacteria</taxon>
        <taxon>Bacillati</taxon>
        <taxon>Actinomycetota</taxon>
        <taxon>Actinomycetes</taxon>
        <taxon>Micrococcales</taxon>
        <taxon>Microbacteriaceae</taxon>
        <taxon>Curtobacterium</taxon>
    </lineage>
</organism>
<comment type="subcellular location">
    <subcellularLocation>
        <location evidence="1 7">Cell membrane</location>
        <topology evidence="1 7">Multi-pass membrane protein</topology>
    </subcellularLocation>
</comment>
<evidence type="ECO:0000313" key="10">
    <source>
        <dbReference type="EMBL" id="MBM7800941.1"/>
    </source>
</evidence>
<feature type="transmembrane region" description="Helical" evidence="7">
    <location>
        <begin position="289"/>
        <end position="311"/>
    </location>
</feature>
<protein>
    <submittedName>
        <fullName evidence="10">Peptide/nickel transport system permease protein</fullName>
    </submittedName>
</protein>
<reference evidence="10 11" key="1">
    <citation type="submission" date="2021-01" db="EMBL/GenBank/DDBJ databases">
        <title>Sequencing the genomes of 1000 actinobacteria strains.</title>
        <authorList>
            <person name="Klenk H.-P."/>
        </authorList>
    </citation>
    <scope>NUCLEOTIDE SEQUENCE [LARGE SCALE GENOMIC DNA]</scope>
    <source>
        <strain evidence="10 11">DSM 20542</strain>
    </source>
</reference>
<keyword evidence="3" id="KW-1003">Cell membrane</keyword>
<feature type="region of interest" description="Disordered" evidence="8">
    <location>
        <begin position="317"/>
        <end position="347"/>
    </location>
</feature>
<dbReference type="InterPro" id="IPR000515">
    <property type="entry name" value="MetI-like"/>
</dbReference>
<sequence>MTPTRPSRSGAWSRWTLWGLGRLAGGIGVLWAVATIVFVAIRLIPGDPALAILGGPGSQASAAAVAQVRHEYGLDRPLLVQYAVFLGRLASGQLGDSYAFRTPVATLLGQELPVTLTLAVAGLVVAWVLALVAAWWSTQRGRFAAGLTGAITVTASVVPHFWLGSVLIVVFATALGWAPAVSDGTVRGWVLPVVTVAVPVAGYLAETVRDGIVDAQRSAFALAARGRGEHRTGVFLRHSLRHAALPGLALSAWAFGSLVSGAVVVESVFALPGIGRALVTAVTQRDMPLVAGIALVSAAAYVVVLAVADLAERAVDRRPRRADAGRTGSRGPGVRGRGLRGAGPRGAGLRGAGLRGAGLRGAGLRGAGLRGAGLRRRPRTAASR</sequence>
<keyword evidence="6 7" id="KW-0472">Membrane</keyword>
<feature type="domain" description="ABC transmembrane type-1" evidence="9">
    <location>
        <begin position="112"/>
        <end position="308"/>
    </location>
</feature>
<evidence type="ECO:0000256" key="4">
    <source>
        <dbReference type="ARBA" id="ARBA00022692"/>
    </source>
</evidence>
<keyword evidence="11" id="KW-1185">Reference proteome</keyword>
<keyword evidence="5 7" id="KW-1133">Transmembrane helix</keyword>
<evidence type="ECO:0000313" key="11">
    <source>
        <dbReference type="Proteomes" id="UP000746584"/>
    </source>
</evidence>
<comment type="similarity">
    <text evidence="7">Belongs to the binding-protein-dependent transport system permease family.</text>
</comment>
<dbReference type="SUPFAM" id="SSF161098">
    <property type="entry name" value="MetI-like"/>
    <property type="match status" value="1"/>
</dbReference>
<proteinExistence type="inferred from homology"/>
<dbReference type="SUPFAM" id="SSF141571">
    <property type="entry name" value="Pentapeptide repeat-like"/>
    <property type="match status" value="1"/>
</dbReference>
<gene>
    <name evidence="10" type="ORF">JOE58_000192</name>
</gene>
<dbReference type="InterPro" id="IPR035906">
    <property type="entry name" value="MetI-like_sf"/>
</dbReference>